<comment type="caution">
    <text evidence="2">The sequence shown here is derived from an EMBL/GenBank/DDBJ whole genome shotgun (WGS) entry which is preliminary data.</text>
</comment>
<feature type="transmembrane region" description="Helical" evidence="1">
    <location>
        <begin position="516"/>
        <end position="533"/>
    </location>
</feature>
<organism evidence="2 3">
    <name type="scientific">Powellomyces hirtus</name>
    <dbReference type="NCBI Taxonomy" id="109895"/>
    <lineage>
        <taxon>Eukaryota</taxon>
        <taxon>Fungi</taxon>
        <taxon>Fungi incertae sedis</taxon>
        <taxon>Chytridiomycota</taxon>
        <taxon>Chytridiomycota incertae sedis</taxon>
        <taxon>Chytridiomycetes</taxon>
        <taxon>Spizellomycetales</taxon>
        <taxon>Powellomycetaceae</taxon>
        <taxon>Powellomyces</taxon>
    </lineage>
</organism>
<accession>A0A507EEI2</accession>
<evidence type="ECO:0000256" key="1">
    <source>
        <dbReference type="SAM" id="Phobius"/>
    </source>
</evidence>
<dbReference type="Proteomes" id="UP000318582">
    <property type="component" value="Unassembled WGS sequence"/>
</dbReference>
<reference evidence="2 3" key="1">
    <citation type="journal article" date="2019" name="Sci. Rep.">
        <title>Comparative genomics of chytrid fungi reveal insights into the obligate biotrophic and pathogenic lifestyle of Synchytrium endobioticum.</title>
        <authorList>
            <person name="van de Vossenberg B.T.L.H."/>
            <person name="Warris S."/>
            <person name="Nguyen H.D.T."/>
            <person name="van Gent-Pelzer M.P.E."/>
            <person name="Joly D.L."/>
            <person name="van de Geest H.C."/>
            <person name="Bonants P.J.M."/>
            <person name="Smith D.S."/>
            <person name="Levesque C.A."/>
            <person name="van der Lee T.A.J."/>
        </authorList>
    </citation>
    <scope>NUCLEOTIDE SEQUENCE [LARGE SCALE GENOMIC DNA]</scope>
    <source>
        <strain evidence="2 3">CBS 809.83</strain>
    </source>
</reference>
<sequence>MHPIPPLILLSIGALFFYFLIAVNSPTHPIPKVLLTARVHFPELKQKFADRVVGFALVDEGKYAHVGWMANKDEKGAESALLQHYIVPIEPNTTTLEAVPIEERELDGTITHIAFNRLRKPAPCLGMVNRRVVGEELSYHVDMTSIDPSLSPDHPDRLSTWSYTLPGSLHVSRASMSASGNLIASRRYDQSLFRIYKAPQCGNGIPCVAPAGIAGPDLSSSLERHLLAVELFKTEDGPMSIFSVTYAEAEDYYRVSMCIHSLIDGEWVQDELWKRPYIHYQRNVYSPVVGHDVLEAENVDQLSWLTTPVVASSSTAKTLAWIFLGRIFTLDYVNATVSGKTHGYILDDTTTVTDLNSADLRLKGANLNDDGTVLAVVNESDDIITFERPLTASVPDTDSEPWFWDDFFAISHEVGFFFDGSLESTPMTREHDDVASYRRPAWHLKNVWLNEVDAMAGGQVVVAFNLINGTDLVAGNISKSISPGSYILILYSNNVLNLLDLQHTYEGSHVKRFFKARWPMLSAMAGVVAMFVGNELRGGLSQYHAVFVTGLGFWILCCVMMTVDP</sequence>
<gene>
    <name evidence="2" type="ORF">PhCBS80983_g00988</name>
</gene>
<keyword evidence="1" id="KW-1133">Transmembrane helix</keyword>
<dbReference type="EMBL" id="QEAQ01000006">
    <property type="protein sequence ID" value="TPX61656.1"/>
    <property type="molecule type" value="Genomic_DNA"/>
</dbReference>
<evidence type="ECO:0000313" key="2">
    <source>
        <dbReference type="EMBL" id="TPX61656.1"/>
    </source>
</evidence>
<feature type="transmembrane region" description="Helical" evidence="1">
    <location>
        <begin position="545"/>
        <end position="563"/>
    </location>
</feature>
<evidence type="ECO:0000313" key="3">
    <source>
        <dbReference type="Proteomes" id="UP000318582"/>
    </source>
</evidence>
<name>A0A507EEI2_9FUNG</name>
<keyword evidence="3" id="KW-1185">Reference proteome</keyword>
<dbReference type="AlphaFoldDB" id="A0A507EEI2"/>
<protein>
    <submittedName>
        <fullName evidence="2">Uncharacterized protein</fullName>
    </submittedName>
</protein>
<keyword evidence="1" id="KW-0812">Transmembrane</keyword>
<keyword evidence="1" id="KW-0472">Membrane</keyword>
<proteinExistence type="predicted"/>